<dbReference type="GO" id="GO:0022857">
    <property type="term" value="F:transmembrane transporter activity"/>
    <property type="evidence" value="ECO:0007669"/>
    <property type="project" value="InterPro"/>
</dbReference>
<evidence type="ECO:0000313" key="5">
    <source>
        <dbReference type="EMBL" id="AQQ71201.1"/>
    </source>
</evidence>
<dbReference type="PANTHER" id="PTHR43129:SF1">
    <property type="entry name" value="FOSMIDOMYCIN RESISTANCE PROTEIN"/>
    <property type="match status" value="1"/>
</dbReference>
<organism evidence="5 6">
    <name type="scientific">Limihaloglobus sulfuriphilus</name>
    <dbReference type="NCBI Taxonomy" id="1851148"/>
    <lineage>
        <taxon>Bacteria</taxon>
        <taxon>Pseudomonadati</taxon>
        <taxon>Planctomycetota</taxon>
        <taxon>Phycisphaerae</taxon>
        <taxon>Sedimentisphaerales</taxon>
        <taxon>Sedimentisphaeraceae</taxon>
        <taxon>Limihaloglobus</taxon>
    </lineage>
</organism>
<accession>A0A1Q2MES4</accession>
<feature type="transmembrane region" description="Helical" evidence="4">
    <location>
        <begin position="315"/>
        <end position="336"/>
    </location>
</feature>
<feature type="transmembrane region" description="Helical" evidence="4">
    <location>
        <begin position="281"/>
        <end position="303"/>
    </location>
</feature>
<proteinExistence type="predicted"/>
<evidence type="ECO:0000256" key="4">
    <source>
        <dbReference type="SAM" id="Phobius"/>
    </source>
</evidence>
<keyword evidence="6" id="KW-1185">Reference proteome</keyword>
<gene>
    <name evidence="5" type="ORF">SMSP2_01567</name>
</gene>
<feature type="transmembrane region" description="Helical" evidence="4">
    <location>
        <begin position="198"/>
        <end position="218"/>
    </location>
</feature>
<reference evidence="6" key="1">
    <citation type="submission" date="2017-02" db="EMBL/GenBank/DDBJ databases">
        <title>Comparative genomics and description of representatives of a novel lineage of planctomycetes thriving in anoxic sediments.</title>
        <authorList>
            <person name="Spring S."/>
            <person name="Bunk B."/>
            <person name="Sproer C."/>
        </authorList>
    </citation>
    <scope>NUCLEOTIDE SEQUENCE [LARGE SCALE GENOMIC DNA]</scope>
    <source>
        <strain evidence="6">SM-Chi-D1</strain>
    </source>
</reference>
<dbReference type="STRING" id="1851148.SMSP2_01567"/>
<sequence length="378" mass="40321">MHFLLDTFPGSLPVILPALNSHFGLSVKQGVIILSVFNIICNGIQLLVGHLRERQTKPLLIPIGIMMLFLIAVVPAIKTEGSFYPLMLVWSLIALGVGLSHPESMRSLYSIPLIPTPIASAAFVTLGFVGFSAGGWIASGLVSRWGIPGLWAMSVIPIICLVLIYASRLRLATEDSLPAAKPGTAASEHPSIWRITPIVFASASVASIFIGLLPTLLAEKNFALTYGGKAVMLHGIGFGAGSMLWAVIAHKKGELETVALIAFAGFPFYAAYMLLMDWSWAIILLLPAGLLAGSTYPLLVTLCKAARGLKLGQRMGLAVGGAWGIASMMLLLMTFAADFIGLRAALWSVPLLSLAQGIMALGLLRRLRKDVNPVNVEQ</sequence>
<keyword evidence="1 4" id="KW-0812">Transmembrane</keyword>
<dbReference type="KEGG" id="pbas:SMSP2_01567"/>
<feature type="transmembrane region" description="Helical" evidence="4">
    <location>
        <begin position="113"/>
        <end position="139"/>
    </location>
</feature>
<dbReference type="InterPro" id="IPR011701">
    <property type="entry name" value="MFS"/>
</dbReference>
<dbReference type="InterPro" id="IPR036259">
    <property type="entry name" value="MFS_trans_sf"/>
</dbReference>
<dbReference type="SUPFAM" id="SSF103473">
    <property type="entry name" value="MFS general substrate transporter"/>
    <property type="match status" value="1"/>
</dbReference>
<dbReference type="AlphaFoldDB" id="A0A1Q2MES4"/>
<evidence type="ECO:0000256" key="1">
    <source>
        <dbReference type="ARBA" id="ARBA00022692"/>
    </source>
</evidence>
<protein>
    <submittedName>
        <fullName evidence="5">Major Facilitator Superfamily protein</fullName>
    </submittedName>
</protein>
<evidence type="ECO:0000313" key="6">
    <source>
        <dbReference type="Proteomes" id="UP000188181"/>
    </source>
</evidence>
<dbReference type="Pfam" id="PF07690">
    <property type="entry name" value="MFS_1"/>
    <property type="match status" value="1"/>
</dbReference>
<feature type="transmembrane region" description="Helical" evidence="4">
    <location>
        <begin position="59"/>
        <end position="77"/>
    </location>
</feature>
<evidence type="ECO:0000256" key="3">
    <source>
        <dbReference type="ARBA" id="ARBA00023136"/>
    </source>
</evidence>
<feature type="transmembrane region" description="Helical" evidence="4">
    <location>
        <begin position="342"/>
        <end position="364"/>
    </location>
</feature>
<feature type="transmembrane region" description="Helical" evidence="4">
    <location>
        <begin position="145"/>
        <end position="166"/>
    </location>
</feature>
<dbReference type="GO" id="GO:0005886">
    <property type="term" value="C:plasma membrane"/>
    <property type="evidence" value="ECO:0007669"/>
    <property type="project" value="TreeGrafter"/>
</dbReference>
<evidence type="ECO:0000256" key="2">
    <source>
        <dbReference type="ARBA" id="ARBA00022989"/>
    </source>
</evidence>
<feature type="transmembrane region" description="Helical" evidence="4">
    <location>
        <begin position="230"/>
        <end position="248"/>
    </location>
</feature>
<dbReference type="Proteomes" id="UP000188181">
    <property type="component" value="Chromosome"/>
</dbReference>
<name>A0A1Q2MES4_9BACT</name>
<dbReference type="Gene3D" id="1.20.1250.20">
    <property type="entry name" value="MFS general substrate transporter like domains"/>
    <property type="match status" value="1"/>
</dbReference>
<dbReference type="PANTHER" id="PTHR43129">
    <property type="entry name" value="FOSMIDOMYCIN RESISTANCE PROTEIN"/>
    <property type="match status" value="1"/>
</dbReference>
<feature type="transmembrane region" description="Helical" evidence="4">
    <location>
        <begin position="83"/>
        <end position="101"/>
    </location>
</feature>
<feature type="transmembrane region" description="Helical" evidence="4">
    <location>
        <begin position="255"/>
        <end position="275"/>
    </location>
</feature>
<dbReference type="EMBL" id="CP019646">
    <property type="protein sequence ID" value="AQQ71201.1"/>
    <property type="molecule type" value="Genomic_DNA"/>
</dbReference>
<keyword evidence="3 4" id="KW-0472">Membrane</keyword>
<feature type="transmembrane region" description="Helical" evidence="4">
    <location>
        <begin position="29"/>
        <end position="47"/>
    </location>
</feature>
<keyword evidence="2 4" id="KW-1133">Transmembrane helix</keyword>